<protein>
    <submittedName>
        <fullName evidence="1">Uncharacterized protein</fullName>
    </submittedName>
</protein>
<sequence>MMRQRTRASPWGNTPYLNVGGRLKRRTGVVNGYFGLRPSEKRIFAVPKLRFQTAF</sequence>
<gene>
    <name evidence="1" type="ORF">HMPREF9123_0650</name>
</gene>
<comment type="caution">
    <text evidence="1">The sequence shown here is derived from an EMBL/GenBank/DDBJ whole genome shotgun (WGS) entry which is preliminary data.</text>
</comment>
<evidence type="ECO:0000313" key="1">
    <source>
        <dbReference type="EMBL" id="EGF11534.1"/>
    </source>
</evidence>
<name>F2BAH8_9NEIS</name>
<dbReference type="HOGENOM" id="CLU_3027551_0_0_4"/>
<dbReference type="Proteomes" id="UP000004105">
    <property type="component" value="Unassembled WGS sequence"/>
</dbReference>
<accession>F2BAH8</accession>
<proteinExistence type="predicted"/>
<dbReference type="EMBL" id="AFAY01000012">
    <property type="protein sequence ID" value="EGF11534.1"/>
    <property type="molecule type" value="Genomic_DNA"/>
</dbReference>
<reference evidence="1 2" key="1">
    <citation type="submission" date="2011-02" db="EMBL/GenBank/DDBJ databases">
        <authorList>
            <person name="Muzny D."/>
            <person name="Qin X."/>
            <person name="Deng J."/>
            <person name="Jiang H."/>
            <person name="Liu Y."/>
            <person name="Qu J."/>
            <person name="Song X.-Z."/>
            <person name="Zhang L."/>
            <person name="Thornton R."/>
            <person name="Coyle M."/>
            <person name="Francisco L."/>
            <person name="Jackson L."/>
            <person name="Javaid M."/>
            <person name="Korchina V."/>
            <person name="Kovar C."/>
            <person name="Mata R."/>
            <person name="Mathew T."/>
            <person name="Ngo R."/>
            <person name="Nguyen L."/>
            <person name="Nguyen N."/>
            <person name="Okwuonu G."/>
            <person name="Ongeri F."/>
            <person name="Pham C."/>
            <person name="Simmons D."/>
            <person name="Wilczek-Boney K."/>
            <person name="Hale W."/>
            <person name="Jakkamsetti A."/>
            <person name="Pham P."/>
            <person name="Ruth R."/>
            <person name="San Lucas F."/>
            <person name="Warren J."/>
            <person name="Zhang J."/>
            <person name="Zhao Z."/>
            <person name="Zhou C."/>
            <person name="Zhu D."/>
            <person name="Lee S."/>
            <person name="Bess C."/>
            <person name="Blankenburg K."/>
            <person name="Forbes L."/>
            <person name="Fu Q."/>
            <person name="Gubbala S."/>
            <person name="Hirani K."/>
            <person name="Jayaseelan J.C."/>
            <person name="Lara F."/>
            <person name="Munidasa M."/>
            <person name="Palculict T."/>
            <person name="Patil S."/>
            <person name="Pu L.-L."/>
            <person name="Saada N."/>
            <person name="Tang L."/>
            <person name="Weissenberger G."/>
            <person name="Zhu Y."/>
            <person name="Hemphill L."/>
            <person name="Shang Y."/>
            <person name="Youmans B."/>
            <person name="Ayvaz T."/>
            <person name="Ross M."/>
            <person name="Santibanez J."/>
            <person name="Aqrawi P."/>
            <person name="Gross S."/>
            <person name="Joshi V."/>
            <person name="Fowler G."/>
            <person name="Nazareth L."/>
            <person name="Reid J."/>
            <person name="Worley K."/>
            <person name="Petrosino J."/>
            <person name="Highlander S."/>
            <person name="Gibbs R."/>
        </authorList>
    </citation>
    <scope>NUCLEOTIDE SEQUENCE [LARGE SCALE GENOMIC DNA]</scope>
    <source>
        <strain evidence="1 2">ATCC BAA-1200</strain>
    </source>
</reference>
<dbReference type="AlphaFoldDB" id="F2BAH8"/>
<evidence type="ECO:0000313" key="2">
    <source>
        <dbReference type="Proteomes" id="UP000004105"/>
    </source>
</evidence>
<organism evidence="1 2">
    <name type="scientific">Neisseria bacilliformis ATCC BAA-1200</name>
    <dbReference type="NCBI Taxonomy" id="888742"/>
    <lineage>
        <taxon>Bacteria</taxon>
        <taxon>Pseudomonadati</taxon>
        <taxon>Pseudomonadota</taxon>
        <taxon>Betaproteobacteria</taxon>
        <taxon>Neisseriales</taxon>
        <taxon>Neisseriaceae</taxon>
        <taxon>Neisseria</taxon>
    </lineage>
</organism>
<keyword evidence="2" id="KW-1185">Reference proteome</keyword>